<evidence type="ECO:0000313" key="3">
    <source>
        <dbReference type="Proteomes" id="UP000245720"/>
    </source>
</evidence>
<dbReference type="Proteomes" id="UP000245720">
    <property type="component" value="Unassembled WGS sequence"/>
</dbReference>
<accession>A0A315XVN3</accession>
<gene>
    <name evidence="2" type="ORF">IE37_02459</name>
</gene>
<reference evidence="2 3" key="1">
    <citation type="submission" date="2018-05" db="EMBL/GenBank/DDBJ databases">
        <title>The Hungate 1000. A catalogue of reference genomes from the rumen microbiome.</title>
        <authorList>
            <person name="Kelly W."/>
        </authorList>
    </citation>
    <scope>NUCLEOTIDE SEQUENCE [LARGE SCALE GENOMIC DNA]</scope>
    <source>
        <strain evidence="2 3">SAb67</strain>
    </source>
</reference>
<dbReference type="InterPro" id="IPR022476">
    <property type="entry name" value="Spore_YabP/YqfC"/>
</dbReference>
<protein>
    <submittedName>
        <fullName evidence="2">YabP family protein</fullName>
    </submittedName>
</protein>
<comment type="caution">
    <text evidence="2">The sequence shown here is derived from an EMBL/GenBank/DDBJ whole genome shotgun (WGS) entry which is preliminary data.</text>
</comment>
<dbReference type="RefSeq" id="WP_181380310.1">
    <property type="nucleotide sequence ID" value="NZ_QGDI01000010.1"/>
</dbReference>
<dbReference type="Pfam" id="PF07873">
    <property type="entry name" value="YabP"/>
    <property type="match status" value="1"/>
</dbReference>
<dbReference type="AlphaFoldDB" id="A0A315XVN3"/>
<evidence type="ECO:0000256" key="1">
    <source>
        <dbReference type="SAM" id="MobiDB-lite"/>
    </source>
</evidence>
<proteinExistence type="predicted"/>
<organism evidence="2 3">
    <name type="scientific">Ruminococcus flavefaciens</name>
    <dbReference type="NCBI Taxonomy" id="1265"/>
    <lineage>
        <taxon>Bacteria</taxon>
        <taxon>Bacillati</taxon>
        <taxon>Bacillota</taxon>
        <taxon>Clostridia</taxon>
        <taxon>Eubacteriales</taxon>
        <taxon>Oscillospiraceae</taxon>
        <taxon>Ruminococcus</taxon>
    </lineage>
</organism>
<name>A0A315XVN3_RUMFL</name>
<dbReference type="EMBL" id="QGDI01000010">
    <property type="protein sequence ID" value="PWJ11236.1"/>
    <property type="molecule type" value="Genomic_DNA"/>
</dbReference>
<feature type="region of interest" description="Disordered" evidence="1">
    <location>
        <begin position="82"/>
        <end position="103"/>
    </location>
</feature>
<evidence type="ECO:0000313" key="2">
    <source>
        <dbReference type="EMBL" id="PWJ11236.1"/>
    </source>
</evidence>
<sequence length="103" mass="11785">MFEWLSELAREKLYLNTGMHISGNSELIIDNCRRIEECNEVYMRLVSGGLTVDIRGNGLRAYDFSTGGLVIRGCIEQIGLTERRSRRENETTSENKRQGEKTV</sequence>